<dbReference type="Pfam" id="PF00488">
    <property type="entry name" value="MutS_V"/>
    <property type="match status" value="1"/>
</dbReference>
<dbReference type="GO" id="GO:0016787">
    <property type="term" value="F:hydrolase activity"/>
    <property type="evidence" value="ECO:0007669"/>
    <property type="project" value="UniProtKB-KW"/>
</dbReference>
<dbReference type="GO" id="GO:0030983">
    <property type="term" value="F:mismatched DNA binding"/>
    <property type="evidence" value="ECO:0007669"/>
    <property type="project" value="InterPro"/>
</dbReference>
<dbReference type="GO" id="GO:0005524">
    <property type="term" value="F:ATP binding"/>
    <property type="evidence" value="ECO:0007669"/>
    <property type="project" value="UniProtKB-UniRule"/>
</dbReference>
<dbReference type="InterPro" id="IPR045076">
    <property type="entry name" value="MutS"/>
</dbReference>
<dbReference type="Proteomes" id="UP000011543">
    <property type="component" value="Unassembled WGS sequence"/>
</dbReference>
<dbReference type="SUPFAM" id="SSF52540">
    <property type="entry name" value="P-loop containing nucleoside triphosphate hydrolases"/>
    <property type="match status" value="1"/>
</dbReference>
<comment type="caution">
    <text evidence="7">The sequence shown here is derived from an EMBL/GenBank/DDBJ whole genome shotgun (WGS) entry which is preliminary data.</text>
</comment>
<dbReference type="Gene3D" id="1.10.150.20">
    <property type="entry name" value="5' to 3' exonuclease, C-terminal subdomain"/>
    <property type="match status" value="1"/>
</dbReference>
<dbReference type="SUPFAM" id="SSF47781">
    <property type="entry name" value="RuvA domain 2-like"/>
    <property type="match status" value="1"/>
</dbReference>
<name>L9UYL4_NATMM</name>
<dbReference type="PIRSF" id="PIRSF029254">
    <property type="entry name" value="MutS_C_archaeal"/>
    <property type="match status" value="1"/>
</dbReference>
<dbReference type="GO" id="GO:0006298">
    <property type="term" value="P:mismatch repair"/>
    <property type="evidence" value="ECO:0007669"/>
    <property type="project" value="InterPro"/>
</dbReference>
<evidence type="ECO:0000256" key="1">
    <source>
        <dbReference type="ARBA" id="ARBA00022741"/>
    </source>
</evidence>
<keyword evidence="4" id="KW-0378">Hydrolase</keyword>
<protein>
    <recommendedName>
        <fullName evidence="4">DNA-binding protein MutS2</fullName>
    </recommendedName>
</protein>
<dbReference type="SMART" id="SM00534">
    <property type="entry name" value="MUTSac"/>
    <property type="match status" value="1"/>
</dbReference>
<dbReference type="Pfam" id="PF14520">
    <property type="entry name" value="HHH_5"/>
    <property type="match status" value="1"/>
</dbReference>
<evidence type="ECO:0000256" key="4">
    <source>
        <dbReference type="HAMAP-Rule" id="MF_00971"/>
    </source>
</evidence>
<keyword evidence="2 4" id="KW-0067">ATP-binding</keyword>
<evidence type="ECO:0000256" key="5">
    <source>
        <dbReference type="SAM" id="MobiDB-lite"/>
    </source>
</evidence>
<comment type="cofactor">
    <cofactor evidence="4">
        <name>a divalent metal cation</name>
        <dbReference type="ChEBI" id="CHEBI:60240"/>
    </cofactor>
</comment>
<dbReference type="Gene3D" id="3.40.50.300">
    <property type="entry name" value="P-loop containing nucleotide triphosphate hydrolases"/>
    <property type="match status" value="1"/>
</dbReference>
<dbReference type="InterPro" id="IPR010994">
    <property type="entry name" value="RuvA_2-like"/>
</dbReference>
<dbReference type="InterPro" id="IPR012401">
    <property type="entry name" value="DNA-bd_MutS2_arc"/>
</dbReference>
<feature type="region of interest" description="Disordered" evidence="5">
    <location>
        <begin position="470"/>
        <end position="508"/>
    </location>
</feature>
<feature type="compositionally biased region" description="Gly residues" evidence="5">
    <location>
        <begin position="471"/>
        <end position="498"/>
    </location>
</feature>
<proteinExistence type="inferred from homology"/>
<dbReference type="PANTHER" id="PTHR11361:SF125">
    <property type="entry name" value="DNA-BINDING PROTEIN MUTS2"/>
    <property type="match status" value="1"/>
</dbReference>
<feature type="domain" description="DNA mismatch repair proteins mutS family" evidence="6">
    <location>
        <begin position="535"/>
        <end position="712"/>
    </location>
</feature>
<dbReference type="PANTHER" id="PTHR11361">
    <property type="entry name" value="DNA MISMATCH REPAIR PROTEIN MUTS FAMILY MEMBER"/>
    <property type="match status" value="1"/>
</dbReference>
<evidence type="ECO:0000313" key="8">
    <source>
        <dbReference type="Proteomes" id="UP000011543"/>
    </source>
</evidence>
<evidence type="ECO:0000256" key="2">
    <source>
        <dbReference type="ARBA" id="ARBA00022840"/>
    </source>
</evidence>
<comment type="function">
    <text evidence="4">Has ATPase and non-specific DNA-binding activities.</text>
</comment>
<dbReference type="HAMAP" id="MF_00971">
    <property type="entry name" value="MutS2_archaea"/>
    <property type="match status" value="1"/>
</dbReference>
<dbReference type="InterPro" id="IPR000432">
    <property type="entry name" value="DNA_mismatch_repair_MutS_C"/>
</dbReference>
<evidence type="ECO:0000259" key="6">
    <source>
        <dbReference type="SMART" id="SM00534"/>
    </source>
</evidence>
<dbReference type="PATRIC" id="fig|547559.17.peg.1993"/>
<organism evidence="7 8">
    <name type="scientific">Natrialba magadii (strain ATCC 43099 / DSM 3394 / CCM 3739 / CIP 104546 / IAM 13178 / JCM 8861 / NBRC 102185 / NCIMB 2190 / MS3)</name>
    <name type="common">Natronobacterium magadii</name>
    <dbReference type="NCBI Taxonomy" id="547559"/>
    <lineage>
        <taxon>Archaea</taxon>
        <taxon>Methanobacteriati</taxon>
        <taxon>Methanobacteriota</taxon>
        <taxon>Stenosarchaea group</taxon>
        <taxon>Halobacteria</taxon>
        <taxon>Halobacteriales</taxon>
        <taxon>Natrialbaceae</taxon>
        <taxon>Natrialba</taxon>
    </lineage>
</organism>
<dbReference type="EMBL" id="AOHS01000034">
    <property type="protein sequence ID" value="ELY29954.1"/>
    <property type="molecule type" value="Genomic_DNA"/>
</dbReference>
<accession>L9UYL4</accession>
<dbReference type="AlphaFoldDB" id="L9UYL4"/>
<comment type="similarity">
    <text evidence="4">Belongs to the DNA mismatch repair MutS family. Archaeal Muts2 subfamily.</text>
</comment>
<dbReference type="GO" id="GO:0140664">
    <property type="term" value="F:ATP-dependent DNA damage sensor activity"/>
    <property type="evidence" value="ECO:0007669"/>
    <property type="project" value="InterPro"/>
</dbReference>
<evidence type="ECO:0000313" key="7">
    <source>
        <dbReference type="EMBL" id="ELY29954.1"/>
    </source>
</evidence>
<sequence>MVAQDAAGGSFFSLRFDTTVENMDLESIPGVGEKTARALSDLDDPERALRAGDVATIASAPGITQGRAARIARGAIRLEHDDAGGFLATDRAREIYREILSLLKQRTVTDYAAQRVETFYPSSRRSRIEEVQTFAREAISREASPAVLEALEGVEPLRTPGDVRVRERCLATTDAERYSAAREAIPELSVEVVEDAQGLAELARGYSTVIALDESFAGVTVEGDVQVRPDALESPAEIVPERPLAFFARNRDRITAAIDVHRTAGLADEVDCDLDALEDGLSRLEPDGTVAGDDELDRLTVAADDLDAAVGTAETVANDHLRDAIREEDVTIEGSDLLSLVERGAGVDSLLSRELADEFAAAVDAAREHLIDSLDLDAGEAELARRIFGDEPTFPVERDEDATARLREELVAAKERRAGKLKRELAADLADQRDGARELVRGALELDVELAIARFSRDFECTMPEFVWDADGGGSGGGGGSGSGDGGGSGGGSGSGDGGGDDATNATTGFTIEAGRSPLLDEPLEKIDPVDYEVSGVALLSGVNSGGKTSLLDLVASVVVLAHMGLPVPTERAELRRFDDLHYHAKTQGTLDAGAFESTVREFADLAQGGEGSLVLVDELESITEPGASAKIIAGILEALHENGATAVFVSHLADEIREMAGFAVTVDGIEAVGLVDGELEVNRSPVKNHLARSTPELIVEKLATEATEASASDTVRANGGTETVSEPQFYDRLLEKFD</sequence>
<evidence type="ECO:0000256" key="3">
    <source>
        <dbReference type="ARBA" id="ARBA00023125"/>
    </source>
</evidence>
<dbReference type="InterPro" id="IPR027417">
    <property type="entry name" value="P-loop_NTPase"/>
</dbReference>
<gene>
    <name evidence="4" type="primary">mutS2</name>
    <name evidence="7" type="ORF">C500_10099</name>
</gene>
<reference evidence="7 8" key="1">
    <citation type="journal article" date="2014" name="PLoS Genet.">
        <title>Phylogenetically driven sequencing of extremely halophilic archaea reveals strategies for static and dynamic osmo-response.</title>
        <authorList>
            <person name="Becker E.A."/>
            <person name="Seitzer P.M."/>
            <person name="Tritt A."/>
            <person name="Larsen D."/>
            <person name="Krusor M."/>
            <person name="Yao A.I."/>
            <person name="Wu D."/>
            <person name="Madern D."/>
            <person name="Eisen J.A."/>
            <person name="Darling A.E."/>
            <person name="Facciotti M.T."/>
        </authorList>
    </citation>
    <scope>NUCLEOTIDE SEQUENCE [LARGE SCALE GENOMIC DNA]</scope>
    <source>
        <strain evidence="8">ATCC 43099 / DSM 3394 / CCM 3739 / CIP 104546 / IAM 13178 / JCM 8861 / NBRC 102185 / NCIMB 2190 / MS3</strain>
    </source>
</reference>
<feature type="binding site" evidence="4">
    <location>
        <begin position="542"/>
        <end position="549"/>
    </location>
    <ligand>
        <name>ATP</name>
        <dbReference type="ChEBI" id="CHEBI:30616"/>
    </ligand>
</feature>
<keyword evidence="3 4" id="KW-0238">DNA-binding</keyword>
<keyword evidence="1 4" id="KW-0547">Nucleotide-binding</keyword>